<dbReference type="InterPro" id="IPR003953">
    <property type="entry name" value="FAD-dep_OxRdtase_2_FAD-bd"/>
</dbReference>
<dbReference type="EMBL" id="WEHX01000011">
    <property type="protein sequence ID" value="KAB7662161.1"/>
    <property type="molecule type" value="Genomic_DNA"/>
</dbReference>
<dbReference type="InterPro" id="IPR006311">
    <property type="entry name" value="TAT_signal"/>
</dbReference>
<organism evidence="7 8">
    <name type="scientific">Sutterella seckii</name>
    <dbReference type="NCBI Taxonomy" id="1944635"/>
    <lineage>
        <taxon>Bacteria</taxon>
        <taxon>Pseudomonadati</taxon>
        <taxon>Pseudomonadota</taxon>
        <taxon>Betaproteobacteria</taxon>
        <taxon>Burkholderiales</taxon>
        <taxon>Sutterellaceae</taxon>
        <taxon>Sutterella</taxon>
    </lineage>
</organism>
<keyword evidence="4 5" id="KW-0560">Oxidoreductase</keyword>
<keyword evidence="5" id="KW-0732">Signal</keyword>
<name>A0A6I1ES10_9BURK</name>
<comment type="similarity">
    <text evidence="5">Belongs to the FAD-dependent oxidoreductase 2 family. FRD/SDH subfamily.</text>
</comment>
<evidence type="ECO:0000256" key="1">
    <source>
        <dbReference type="ARBA" id="ARBA00001974"/>
    </source>
</evidence>
<feature type="signal peptide" evidence="5">
    <location>
        <begin position="1"/>
        <end position="39"/>
    </location>
</feature>
<dbReference type="InterPro" id="IPR050315">
    <property type="entry name" value="FAD-oxidoreductase_2"/>
</dbReference>
<dbReference type="SUPFAM" id="SSF51905">
    <property type="entry name" value="FAD/NAD(P)-binding domain"/>
    <property type="match status" value="1"/>
</dbReference>
<dbReference type="GO" id="GO:0016491">
    <property type="term" value="F:oxidoreductase activity"/>
    <property type="evidence" value="ECO:0007669"/>
    <property type="project" value="UniProtKB-KW"/>
</dbReference>
<dbReference type="Gene3D" id="3.50.50.60">
    <property type="entry name" value="FAD/NAD(P)-binding domain"/>
    <property type="match status" value="1"/>
</dbReference>
<evidence type="ECO:0000256" key="5">
    <source>
        <dbReference type="RuleBase" id="RU366062"/>
    </source>
</evidence>
<comment type="caution">
    <text evidence="7">The sequence shown here is derived from an EMBL/GenBank/DDBJ whole genome shotgun (WGS) entry which is preliminary data.</text>
</comment>
<dbReference type="GO" id="GO:0010181">
    <property type="term" value="F:FMN binding"/>
    <property type="evidence" value="ECO:0007669"/>
    <property type="project" value="InterPro"/>
</dbReference>
<dbReference type="PANTHER" id="PTHR43400">
    <property type="entry name" value="FUMARATE REDUCTASE"/>
    <property type="match status" value="1"/>
</dbReference>
<dbReference type="Pfam" id="PF00890">
    <property type="entry name" value="FAD_binding_2"/>
    <property type="match status" value="1"/>
</dbReference>
<keyword evidence="3 5" id="KW-0274">FAD</keyword>
<evidence type="ECO:0000256" key="3">
    <source>
        <dbReference type="ARBA" id="ARBA00022827"/>
    </source>
</evidence>
<dbReference type="NCBIfam" id="TIGR01813">
    <property type="entry name" value="flavo_cyto_c"/>
    <property type="match status" value="1"/>
</dbReference>
<reference evidence="7 8" key="1">
    <citation type="submission" date="2019-10" db="EMBL/GenBank/DDBJ databases">
        <title>Genome diversity of Sutterella seckii.</title>
        <authorList>
            <person name="Chaplin A.V."/>
            <person name="Sokolova S.R."/>
            <person name="Mosin K.A."/>
            <person name="Ivanova E.L."/>
            <person name="Kochetkova T.O."/>
            <person name="Goltsov A.Y."/>
            <person name="Trofimov D.Y."/>
            <person name="Efimov B.A."/>
        </authorList>
    </citation>
    <scope>NUCLEOTIDE SEQUENCE [LARGE SCALE GENOMIC DNA]</scope>
    <source>
        <strain evidence="7 8">ASD393</strain>
    </source>
</reference>
<dbReference type="Gene3D" id="3.90.700.10">
    <property type="entry name" value="Succinate dehydrogenase/fumarate reductase flavoprotein, catalytic domain"/>
    <property type="match status" value="1"/>
</dbReference>
<accession>A0A6I1ES10</accession>
<dbReference type="InterPro" id="IPR036188">
    <property type="entry name" value="FAD/NAD-bd_sf"/>
</dbReference>
<feature type="domain" description="FAD-dependent oxidoreductase 2 FAD-binding" evidence="6">
    <location>
        <begin position="51"/>
        <end position="497"/>
    </location>
</feature>
<proteinExistence type="inferred from homology"/>
<protein>
    <submittedName>
        <fullName evidence="7">Flavocytochrome c</fullName>
    </submittedName>
</protein>
<evidence type="ECO:0000313" key="7">
    <source>
        <dbReference type="EMBL" id="KAB7662161.1"/>
    </source>
</evidence>
<evidence type="ECO:0000313" key="8">
    <source>
        <dbReference type="Proteomes" id="UP000430564"/>
    </source>
</evidence>
<dbReference type="PANTHER" id="PTHR43400:SF7">
    <property type="entry name" value="FAD-DEPENDENT OXIDOREDUCTASE 2 FAD BINDING DOMAIN-CONTAINING PROTEIN"/>
    <property type="match status" value="1"/>
</dbReference>
<evidence type="ECO:0000256" key="4">
    <source>
        <dbReference type="ARBA" id="ARBA00023002"/>
    </source>
</evidence>
<sequence>MRRRRKNEPQSRRQFLTRSAGAALGAAALAPFAAQSAHAAPADRKWDEEVDVIVVGTGIAGTIAAIAAAEKGSKVLMLEKMSFPGGTSLVSGLDFACVGSPLQKEKGVKDAPELLAGDMAKVSGGFGSYERALLMAKTTARVESFLTAHGVKWDGRLLKLGGHSVARGLSAQGGGAGMLSALWNWMKAHSDIQIRTKCRAEEVLFNEKGEASGLRVREGYVFSRNADDDWANATGVMKTIRARQAVVFATGGYAQDKAFRSSEVPFLAGVVSTTNAGATAGSLKTLEAAGAQAVQLSLFRFAYPLPTEDMIWGMLIDPATGRRFMSEGETRNTLASAVLQHRLRNGDRKPFIVWDEKALKKFHNMKRLEQSLADKNGIDGAILKFASLDELAKHYSTDGKALQESLVKYNELIAGGRDTEFNKPMERSGRKVEPLSAEGPFYTMVVTPRLNYTPGGIRTNEKAQAIRLRDGAPIPRLYVAGEASGGLHGQERLTACSMPDCSSFGLIAGENAAAETRI</sequence>
<dbReference type="AlphaFoldDB" id="A0A6I1ES10"/>
<dbReference type="Proteomes" id="UP000430564">
    <property type="component" value="Unassembled WGS sequence"/>
</dbReference>
<evidence type="ECO:0000256" key="2">
    <source>
        <dbReference type="ARBA" id="ARBA00022630"/>
    </source>
</evidence>
<dbReference type="InterPro" id="IPR027477">
    <property type="entry name" value="Succ_DH/fumarate_Rdtase_cat_sf"/>
</dbReference>
<gene>
    <name evidence="7" type="ORF">GBM95_03420</name>
</gene>
<dbReference type="SUPFAM" id="SSF56425">
    <property type="entry name" value="Succinate dehydrogenase/fumarate reductase flavoprotein, catalytic domain"/>
    <property type="match status" value="1"/>
</dbReference>
<dbReference type="PROSITE" id="PS51318">
    <property type="entry name" value="TAT"/>
    <property type="match status" value="1"/>
</dbReference>
<evidence type="ECO:0000259" key="6">
    <source>
        <dbReference type="Pfam" id="PF00890"/>
    </source>
</evidence>
<dbReference type="OrthoDB" id="9148689at2"/>
<keyword evidence="2 5" id="KW-0285">Flavoprotein</keyword>
<feature type="chain" id="PRO_5026372933" evidence="5">
    <location>
        <begin position="40"/>
        <end position="518"/>
    </location>
</feature>
<comment type="cofactor">
    <cofactor evidence="1">
        <name>FAD</name>
        <dbReference type="ChEBI" id="CHEBI:57692"/>
    </cofactor>
</comment>
<dbReference type="InterPro" id="IPR010960">
    <property type="entry name" value="Flavocytochrome_c"/>
</dbReference>